<evidence type="ECO:0000259" key="3">
    <source>
        <dbReference type="Pfam" id="PF16418"/>
    </source>
</evidence>
<dbReference type="GO" id="GO:0000932">
    <property type="term" value="C:P-body"/>
    <property type="evidence" value="ECO:0007669"/>
    <property type="project" value="TreeGrafter"/>
</dbReference>
<feature type="compositionally biased region" description="Polar residues" evidence="1">
    <location>
        <begin position="577"/>
        <end position="586"/>
    </location>
</feature>
<dbReference type="GO" id="GO:0017148">
    <property type="term" value="P:negative regulation of translation"/>
    <property type="evidence" value="ECO:0007669"/>
    <property type="project" value="InterPro"/>
</dbReference>
<protein>
    <recommendedName>
        <fullName evidence="6">CCR4-NOT transcription complex subunit 1</fullName>
    </recommendedName>
</protein>
<dbReference type="InterPro" id="IPR040398">
    <property type="entry name" value="Not1"/>
</dbReference>
<feature type="region of interest" description="Disordered" evidence="1">
    <location>
        <begin position="1181"/>
        <end position="1207"/>
    </location>
</feature>
<dbReference type="InterPro" id="IPR032194">
    <property type="entry name" value="CNOT1_HEAT"/>
</dbReference>
<evidence type="ECO:0000313" key="4">
    <source>
        <dbReference type="EMBL" id="CAL4116504.1"/>
    </source>
</evidence>
<dbReference type="PANTHER" id="PTHR13162">
    <property type="entry name" value="CCR4-NOT TRANSCRIPTION COMPLEX"/>
    <property type="match status" value="1"/>
</dbReference>
<feature type="region of interest" description="Disordered" evidence="1">
    <location>
        <begin position="530"/>
        <end position="597"/>
    </location>
</feature>
<evidence type="ECO:0000313" key="5">
    <source>
        <dbReference type="Proteomes" id="UP001497623"/>
    </source>
</evidence>
<dbReference type="Proteomes" id="UP001497623">
    <property type="component" value="Unassembled WGS sequence"/>
</dbReference>
<dbReference type="FunFam" id="1.25.40.180:FF:000005">
    <property type="entry name" value="Ccr4-not transcription complex subunit 1 isoform"/>
    <property type="match status" value="1"/>
</dbReference>
<dbReference type="Pfam" id="PF16418">
    <property type="entry name" value="CNOT1_HEAT"/>
    <property type="match status" value="1"/>
</dbReference>
<feature type="domain" description="CCR4-NOT transcription complex subunit 1 CAF1-binding" evidence="2">
    <location>
        <begin position="875"/>
        <end position="1096"/>
    </location>
</feature>
<gene>
    <name evidence="4" type="ORF">MNOR_LOCUS20988</name>
</gene>
<sequence>MGKNLLDGSLADFVLELGYSFCNSVEECRNNLCNFGATSIKPAAVAKVMGVMVRTHTGLPAEQIGLQNLNSPSSLWNDTKDKNPLGNQSVITPGVTGNEITGSNPQSGTSLGGWNVEVFIKALLEVVPNLNVKEVFEKLDHKGFLVKDRQGLELLITGLKCLLQPLQGQGLLRPEQFPVEYFFRHWQNTEEQLCLFTQIHKNPDVFCFVDFNCHMVSTDSLKTLPELDNKEVATWKAVQFLDTLIYLGESGHYTAVKNIFMYPIQHCPDILVLSLVQGYSLPGATLPFSMLRQDLLALLIPIFLGNHPNSAIILHHAWHAQSNTSAVRQIIMHAMAEWYMKVENDQTRLSRILDVAQDLKALSLLLNAQSFPFVIDLACLAYRREFLKLDKWLTDKIREHGEEFVSSAVKFLQRRCPQLFGGKEDLLPKSAQLPQETMTTILICLQACAMNVSQELSETILTMVQNCNMINRPRTQPAQSMGVIGIPGLSGDNHGGLASSLSNLSIGGPGGSSIFPPPVSSSMNLGSLGGISVAPGSPGRPIGPPGSAAPTATAPGTSQSPLSILPLQLGGQGHQAVGSQLPNLPTSSIMGSSMRSQSVQPTVTPARTKWNAGQSENPFLHKIQYTRGHYRVRGRPTGRTDSITEFKNITLYFYNSQIKSPGQNVTTMLKKKLKKLIYMATNTKKHNFFSTRLLEIISQLLKEHLLGEVLGFVFEKVKVLPSVNKNFFGFLIVSRPVSDSTHEITRFCRHLQGGPIFAASNSTPDVADYIKYGTQSQEPPSRPTGVVLPPSLEIAASTPGPGGGLQTAAVATAATVTGSVTSIAKTLTQASTTTTTTVAVTRPQPLSAAPGGKPTIATTNIETLLVATEKDEKVTPPPEHIQDKIAFIFNNLSQVNLSQKCEELRDIVADENWLWVAQYLVMKRASIENNFHTLYSLFLDQLKMTNVNTMVVRETLRNIKVLLRTDKSSANFSDKSLLKNLGHWLGMLTIANNKPILHTEIDMKSLLVEAYNKGLQEMQYVVPFIAKILESCAKSRVFKPPNPWTMGIMNVLAELHKEPDMKLHLKFEIEVLCNRLDISIKDLKPGSVLNDRERISRLKPQLSQPGITNKRAESTPIFPAIQGFNSGPFMRLNSSETFFFGHIPNSSLHNDVICYCYTNMCRMEIPTDSGTSMGVVLQSSSVGATPTPPVVPPHPSSTPTPIQPLQQAASEPRFIYSDISVTSLRGLDAHISVSVPQL</sequence>
<feature type="compositionally biased region" description="Low complexity" evidence="1">
    <location>
        <begin position="587"/>
        <end position="597"/>
    </location>
</feature>
<keyword evidence="5" id="KW-1185">Reference proteome</keyword>
<feature type="non-terminal residue" evidence="4">
    <location>
        <position position="1238"/>
    </location>
</feature>
<dbReference type="Gene3D" id="1.25.40.180">
    <property type="match status" value="1"/>
</dbReference>
<proteinExistence type="predicted"/>
<dbReference type="Pfam" id="PF16415">
    <property type="entry name" value="CNOT1_CAF1_bind"/>
    <property type="match status" value="1"/>
</dbReference>
<dbReference type="EMBL" id="CAXKWB010016548">
    <property type="protein sequence ID" value="CAL4116504.1"/>
    <property type="molecule type" value="Genomic_DNA"/>
</dbReference>
<dbReference type="GO" id="GO:0060090">
    <property type="term" value="F:molecular adaptor activity"/>
    <property type="evidence" value="ECO:0007669"/>
    <property type="project" value="TreeGrafter"/>
</dbReference>
<dbReference type="InterPro" id="IPR032191">
    <property type="entry name" value="CNOT1_CAF1_bind"/>
</dbReference>
<reference evidence="4 5" key="1">
    <citation type="submission" date="2024-05" db="EMBL/GenBank/DDBJ databases">
        <authorList>
            <person name="Wallberg A."/>
        </authorList>
    </citation>
    <scope>NUCLEOTIDE SEQUENCE [LARGE SCALE GENOMIC DNA]</scope>
</reference>
<evidence type="ECO:0000256" key="1">
    <source>
        <dbReference type="SAM" id="MobiDB-lite"/>
    </source>
</evidence>
<dbReference type="GO" id="GO:0030015">
    <property type="term" value="C:CCR4-NOT core complex"/>
    <property type="evidence" value="ECO:0007669"/>
    <property type="project" value="InterPro"/>
</dbReference>
<dbReference type="AlphaFoldDB" id="A0AAV2R8J4"/>
<organism evidence="4 5">
    <name type="scientific">Meganyctiphanes norvegica</name>
    <name type="common">Northern krill</name>
    <name type="synonym">Thysanopoda norvegica</name>
    <dbReference type="NCBI Taxonomy" id="48144"/>
    <lineage>
        <taxon>Eukaryota</taxon>
        <taxon>Metazoa</taxon>
        <taxon>Ecdysozoa</taxon>
        <taxon>Arthropoda</taxon>
        <taxon>Crustacea</taxon>
        <taxon>Multicrustacea</taxon>
        <taxon>Malacostraca</taxon>
        <taxon>Eumalacostraca</taxon>
        <taxon>Eucarida</taxon>
        <taxon>Euphausiacea</taxon>
        <taxon>Euphausiidae</taxon>
        <taxon>Meganyctiphanes</taxon>
    </lineage>
</organism>
<evidence type="ECO:0008006" key="6">
    <source>
        <dbReference type="Google" id="ProtNLM"/>
    </source>
</evidence>
<feature type="compositionally biased region" description="Pro residues" evidence="1">
    <location>
        <begin position="1186"/>
        <end position="1202"/>
    </location>
</feature>
<evidence type="ECO:0000259" key="2">
    <source>
        <dbReference type="Pfam" id="PF16415"/>
    </source>
</evidence>
<feature type="compositionally biased region" description="Low complexity" evidence="1">
    <location>
        <begin position="534"/>
        <end position="569"/>
    </location>
</feature>
<comment type="caution">
    <text evidence="4">The sequence shown here is derived from an EMBL/GenBank/DDBJ whole genome shotgun (WGS) entry which is preliminary data.</text>
</comment>
<dbReference type="PANTHER" id="PTHR13162:SF8">
    <property type="entry name" value="CCR4-NOT TRANSCRIPTION COMPLEX SUBUNIT 1"/>
    <property type="match status" value="1"/>
</dbReference>
<accession>A0AAV2R8J4</accession>
<feature type="domain" description="CCR4-NOT transcription complex subunit 1 HEAT repeat" evidence="3">
    <location>
        <begin position="293"/>
        <end position="446"/>
    </location>
</feature>
<dbReference type="GO" id="GO:0000288">
    <property type="term" value="P:nuclear-transcribed mRNA catabolic process, deadenylation-dependent decay"/>
    <property type="evidence" value="ECO:0007669"/>
    <property type="project" value="TreeGrafter"/>
</dbReference>
<name>A0AAV2R8J4_MEGNR</name>